<feature type="compositionally biased region" description="Low complexity" evidence="1">
    <location>
        <begin position="28"/>
        <end position="58"/>
    </location>
</feature>
<feature type="compositionally biased region" description="Basic and acidic residues" evidence="1">
    <location>
        <begin position="350"/>
        <end position="449"/>
    </location>
</feature>
<name>A0A2X0MJ36_9BASI</name>
<protein>
    <submittedName>
        <fullName evidence="2">BZ3500_MvSof-1268-A1-R1_Chr5-2g07726 protein</fullName>
    </submittedName>
</protein>
<reference evidence="3" key="1">
    <citation type="submission" date="2016-10" db="EMBL/GenBank/DDBJ databases">
        <authorList>
            <person name="Jeantristanb JTB J.-T."/>
            <person name="Ricardo R."/>
        </authorList>
    </citation>
    <scope>NUCLEOTIDE SEQUENCE [LARGE SCALE GENOMIC DNA]</scope>
</reference>
<dbReference type="GO" id="GO:0016973">
    <property type="term" value="P:poly(A)+ mRNA export from nucleus"/>
    <property type="evidence" value="ECO:0007669"/>
    <property type="project" value="TreeGrafter"/>
</dbReference>
<feature type="compositionally biased region" description="Low complexity" evidence="1">
    <location>
        <begin position="492"/>
        <end position="501"/>
    </location>
</feature>
<feature type="region of interest" description="Disordered" evidence="1">
    <location>
        <begin position="183"/>
        <end position="243"/>
    </location>
</feature>
<dbReference type="Proteomes" id="UP000249723">
    <property type="component" value="Unassembled WGS sequence"/>
</dbReference>
<keyword evidence="3" id="KW-1185">Reference proteome</keyword>
<feature type="region of interest" description="Disordered" evidence="1">
    <location>
        <begin position="1"/>
        <end position="99"/>
    </location>
</feature>
<evidence type="ECO:0000313" key="3">
    <source>
        <dbReference type="Proteomes" id="UP000249723"/>
    </source>
</evidence>
<dbReference type="STRING" id="289078.A0A2X0MJ36"/>
<dbReference type="PANTHER" id="PTHR46010">
    <property type="entry name" value="PROTEIN IWS1 HOMOLOG"/>
    <property type="match status" value="1"/>
</dbReference>
<accession>A0A2X0MJ36</accession>
<feature type="compositionally biased region" description="Basic and acidic residues" evidence="1">
    <location>
        <begin position="456"/>
        <end position="467"/>
    </location>
</feature>
<feature type="compositionally biased region" description="Polar residues" evidence="1">
    <location>
        <begin position="202"/>
        <end position="213"/>
    </location>
</feature>
<dbReference type="AlphaFoldDB" id="A0A2X0MJ36"/>
<sequence>MNNHPSGTAPAYGNSSHPAYASTANHWQQQQHQQPPQQQNSSFGHVSSSHSRQASSSRAHGHSHPSDKTNANANTTASSSNAQHAAYDSSANASPYGYNAQGYHLEQQLASQQQKQQQLAAASSARSAAVQNVPPSAATVPVVSAPPPPAPATAAPTSPRIPMAERDVYMLSLPSQDQRIYYDTESGSSDEDRDPSDLDSVYDTSSLARSTTNRGHKLSRSSAHIRRGRLGAFPHTDTGGFEPTTCTKRRKLLSGLPPCSGPGALAVAPNLHLIPRGSKPRPRPAVLPPVPQSPLDLLLTPGLQYTLGPKNQTFKTLGMSAMGLIEQEGPLIGSLGRVCAGLRGEGFDFRYHGDDTLSKRSDQERVQRQDKERLAKEQRKLEAEEKKRAQEAQEREVKRLEEEKQRKETEEREANERVEADEKKRVEQQEADKRKAEEDRRQAQDEATRIEVQQADQERDAERKAEQVEMANMQDAATAQTEKEIPATAVNDTVAASEAAPAAAVAETVADAEVPMEQAAAVNAPSVAAGTETKAPDDAMEVDEAVPSLPVVDLGALPLLPDMNAPPPSEADDAAMAAALAAEDDEGTATRRRSGRVANRPQPQNVAESGEEEDLIAEEPTTSASAKTNGATSAIGIEGPIEEPTPEDKSMVEELPEYVKRLVDPELYVRSLFVSSESVEMPITRPGLPGQPAVTLMEMVSPNDQEVLLHDCLTDLHRFLADSLEYRDRLSEIRDGVLGVERRRKGMWKVVRTVAEDWLREEAEAQQNAG</sequence>
<gene>
    <name evidence="2" type="ORF">BZ3500_MVSOF-1268-A1-R1_CHR5-2G07726</name>
</gene>
<dbReference type="PANTHER" id="PTHR46010:SF1">
    <property type="entry name" value="PROTEIN IWS1 HOMOLOG"/>
    <property type="match status" value="1"/>
</dbReference>
<evidence type="ECO:0000256" key="1">
    <source>
        <dbReference type="SAM" id="MobiDB-lite"/>
    </source>
</evidence>
<dbReference type="EMBL" id="FMWP01000018">
    <property type="protein sequence ID" value="SCZ92234.1"/>
    <property type="molecule type" value="Genomic_DNA"/>
</dbReference>
<proteinExistence type="predicted"/>
<dbReference type="GO" id="GO:0005634">
    <property type="term" value="C:nucleus"/>
    <property type="evidence" value="ECO:0007669"/>
    <property type="project" value="TreeGrafter"/>
</dbReference>
<feature type="region of interest" description="Disordered" evidence="1">
    <location>
        <begin position="523"/>
        <end position="651"/>
    </location>
</feature>
<feature type="region of interest" description="Disordered" evidence="1">
    <location>
        <begin position="350"/>
        <end position="501"/>
    </location>
</feature>
<feature type="compositionally biased region" description="Low complexity" evidence="1">
    <location>
        <begin position="69"/>
        <end position="82"/>
    </location>
</feature>
<feature type="compositionally biased region" description="Basic residues" evidence="1">
    <location>
        <begin position="214"/>
        <end position="229"/>
    </location>
</feature>
<feature type="compositionally biased region" description="Polar residues" evidence="1">
    <location>
        <begin position="13"/>
        <end position="27"/>
    </location>
</feature>
<feature type="compositionally biased region" description="Polar residues" evidence="1">
    <location>
        <begin position="620"/>
        <end position="632"/>
    </location>
</feature>
<dbReference type="InterPro" id="IPR051037">
    <property type="entry name" value="RNAPII_TF_IWS1"/>
</dbReference>
<feature type="region of interest" description="Disordered" evidence="1">
    <location>
        <begin position="138"/>
        <end position="159"/>
    </location>
</feature>
<evidence type="ECO:0000313" key="2">
    <source>
        <dbReference type="EMBL" id="SCZ92234.1"/>
    </source>
</evidence>
<organism evidence="2 3">
    <name type="scientific">Microbotryum saponariae</name>
    <dbReference type="NCBI Taxonomy" id="289078"/>
    <lineage>
        <taxon>Eukaryota</taxon>
        <taxon>Fungi</taxon>
        <taxon>Dikarya</taxon>
        <taxon>Basidiomycota</taxon>
        <taxon>Pucciniomycotina</taxon>
        <taxon>Microbotryomycetes</taxon>
        <taxon>Microbotryales</taxon>
        <taxon>Microbotryaceae</taxon>
        <taxon>Microbotryum</taxon>
    </lineage>
</organism>